<dbReference type="GO" id="GO:0004029">
    <property type="term" value="F:aldehyde dehydrogenase (NAD+) activity"/>
    <property type="evidence" value="ECO:0007669"/>
    <property type="project" value="TreeGrafter"/>
</dbReference>
<dbReference type="PIRSF" id="PIRSF036492">
    <property type="entry name" value="ALDH"/>
    <property type="match status" value="1"/>
</dbReference>
<keyword evidence="3" id="KW-0520">NAD</keyword>
<dbReference type="InterPro" id="IPR012394">
    <property type="entry name" value="Aldehyde_DH_NAD(P)"/>
</dbReference>
<evidence type="ECO:0000313" key="10">
    <source>
        <dbReference type="Proteomes" id="UP000195570"/>
    </source>
</evidence>
<dbReference type="Pfam" id="PF00171">
    <property type="entry name" value="Aldedh"/>
    <property type="match status" value="1"/>
</dbReference>
<dbReference type="Proteomes" id="UP000195570">
    <property type="component" value="Unassembled WGS sequence"/>
</dbReference>
<evidence type="ECO:0000256" key="6">
    <source>
        <dbReference type="PROSITE-ProRule" id="PRU10007"/>
    </source>
</evidence>
<evidence type="ECO:0000313" key="9">
    <source>
        <dbReference type="EMBL" id="SCU67660.1"/>
    </source>
</evidence>
<dbReference type="PROSITE" id="PS00687">
    <property type="entry name" value="ALDEHYDE_DEHYDR_GLU"/>
    <property type="match status" value="1"/>
</dbReference>
<dbReference type="InterPro" id="IPR016162">
    <property type="entry name" value="Ald_DH_N"/>
</dbReference>
<dbReference type="SUPFAM" id="SSF53720">
    <property type="entry name" value="ALDH-like"/>
    <property type="match status" value="1"/>
</dbReference>
<evidence type="ECO:0000256" key="3">
    <source>
        <dbReference type="ARBA" id="ARBA00023027"/>
    </source>
</evidence>
<feature type="domain" description="Aldehyde dehydrogenase" evidence="8">
    <location>
        <begin position="10"/>
        <end position="453"/>
    </location>
</feature>
<dbReference type="Gene3D" id="3.40.605.10">
    <property type="entry name" value="Aldehyde Dehydrogenase, Chain A, domain 1"/>
    <property type="match status" value="1"/>
</dbReference>
<keyword evidence="10" id="KW-1185">Reference proteome</keyword>
<dbReference type="SMR" id="A0A1G4I767"/>
<dbReference type="FunFam" id="3.40.309.10:FF:000025">
    <property type="entry name" value="Aldehyde dehydrogenase"/>
    <property type="match status" value="1"/>
</dbReference>
<protein>
    <recommendedName>
        <fullName evidence="4">Aldehyde dehydrogenase</fullName>
    </recommendedName>
</protein>
<dbReference type="Gene3D" id="3.40.309.10">
    <property type="entry name" value="Aldehyde Dehydrogenase, Chain A, domain 2"/>
    <property type="match status" value="1"/>
</dbReference>
<accession>A0A1G4I767</accession>
<dbReference type="EMBL" id="CZPT02000790">
    <property type="protein sequence ID" value="SCU67660.1"/>
    <property type="molecule type" value="Genomic_DNA"/>
</dbReference>
<keyword evidence="2 4" id="KW-0560">Oxidoreductase</keyword>
<dbReference type="InterPro" id="IPR029510">
    <property type="entry name" value="Ald_DH_CS_GLU"/>
</dbReference>
<dbReference type="AlphaFoldDB" id="A0A1G4I767"/>
<dbReference type="PANTHER" id="PTHR43570:SF16">
    <property type="entry name" value="ALDEHYDE DEHYDROGENASE TYPE III, ISOFORM Q"/>
    <property type="match status" value="1"/>
</dbReference>
<dbReference type="PANTHER" id="PTHR43570">
    <property type="entry name" value="ALDEHYDE DEHYDROGENASE"/>
    <property type="match status" value="1"/>
</dbReference>
<feature type="active site" evidence="5">
    <location>
        <position position="256"/>
    </location>
</feature>
<dbReference type="RefSeq" id="XP_067078942.1">
    <property type="nucleotide sequence ID" value="XM_067222841.1"/>
</dbReference>
<name>A0A1G4I767_TRYEQ</name>
<dbReference type="VEuPathDB" id="TriTrypDB:TEOVI_000678100"/>
<organism evidence="9 10">
    <name type="scientific">Trypanosoma equiperdum</name>
    <dbReference type="NCBI Taxonomy" id="5694"/>
    <lineage>
        <taxon>Eukaryota</taxon>
        <taxon>Discoba</taxon>
        <taxon>Euglenozoa</taxon>
        <taxon>Kinetoplastea</taxon>
        <taxon>Metakinetoplastina</taxon>
        <taxon>Trypanosomatida</taxon>
        <taxon>Trypanosomatidae</taxon>
        <taxon>Trypanosoma</taxon>
    </lineage>
</organism>
<sequence>MPAGVPENTSLENIPTIVSKCREAFNNDANRDLKKRKQVLRSLLNLVEENTDEFCKAIHRDRRRHRDETVVMEILPLRNEVWHLIEHMDEYVKPVKPTMEGAAALDDCELQYEPLGVVLVIGTWNYPLLLILQPLLGALAAGNTAVIKPSELAPATAELLTKLLPKYVSSDVVGIVNGGVSETTAVLKERFDHILYTGSARVAEIVMAAAAKHLTPVTLELGGKSPVVVDDSCADNMKVVAERIMWGKIINAGQTCIAPDYVVVEKSMESVLVDALAEARKAMLGDKFLKVLKGELLVKQKQQFLEESDYPRIVNASHFHRLMEFMKGGKVAVGGEADEATLTIAPTILTDIDPTHPVMQEEIFGPILPVLTYENEKDILKIINSREKPLALYVFSNNKRFIRGVESRTSSGAVVVNDVVVHAGADGLPFGGVGRSGMGAYHGRYSFETFSHRRPVMRRGFFFSSIDTVRFPPYTTAKSRVLNSLLKPSAEVAGAVGRSVWGVAALARVVEVGYHYMRFLMAGETTPAPSSSEPFSKGPRSNE</sequence>
<dbReference type="CDD" id="cd07087">
    <property type="entry name" value="ALDH_F3-13-14_CALDH-like"/>
    <property type="match status" value="1"/>
</dbReference>
<reference evidence="9" key="1">
    <citation type="submission" date="2016-09" db="EMBL/GenBank/DDBJ databases">
        <authorList>
            <person name="Hebert L."/>
            <person name="Moumen B."/>
        </authorList>
    </citation>
    <scope>NUCLEOTIDE SEQUENCE [LARGE SCALE GENOMIC DNA]</scope>
    <source>
        <strain evidence="9">OVI</strain>
    </source>
</reference>
<dbReference type="GO" id="GO:0005737">
    <property type="term" value="C:cytoplasm"/>
    <property type="evidence" value="ECO:0007669"/>
    <property type="project" value="TreeGrafter"/>
</dbReference>
<evidence type="ECO:0000256" key="4">
    <source>
        <dbReference type="PIRNR" id="PIRNR036492"/>
    </source>
</evidence>
<comment type="similarity">
    <text evidence="1 4 7">Belongs to the aldehyde dehydrogenase family.</text>
</comment>
<gene>
    <name evidence="9" type="ORF">TEOVI_000678100</name>
</gene>
<comment type="caution">
    <text evidence="9">The sequence shown here is derived from an EMBL/GenBank/DDBJ whole genome shotgun (WGS) entry which is preliminary data.</text>
</comment>
<evidence type="ECO:0000259" key="8">
    <source>
        <dbReference type="Pfam" id="PF00171"/>
    </source>
</evidence>
<dbReference type="InterPro" id="IPR016163">
    <property type="entry name" value="Ald_DH_C"/>
</dbReference>
<evidence type="ECO:0000256" key="5">
    <source>
        <dbReference type="PIRSR" id="PIRSR036492-1"/>
    </source>
</evidence>
<dbReference type="GeneID" id="92380715"/>
<dbReference type="FunFam" id="3.40.605.10:FF:000004">
    <property type="entry name" value="Aldehyde dehydrogenase"/>
    <property type="match status" value="1"/>
</dbReference>
<evidence type="ECO:0000256" key="1">
    <source>
        <dbReference type="ARBA" id="ARBA00009986"/>
    </source>
</evidence>
<proteinExistence type="inferred from homology"/>
<dbReference type="GO" id="GO:0006081">
    <property type="term" value="P:aldehyde metabolic process"/>
    <property type="evidence" value="ECO:0007669"/>
    <property type="project" value="InterPro"/>
</dbReference>
<feature type="active site" evidence="5 6">
    <location>
        <position position="220"/>
    </location>
</feature>
<evidence type="ECO:0000256" key="2">
    <source>
        <dbReference type="ARBA" id="ARBA00023002"/>
    </source>
</evidence>
<evidence type="ECO:0000256" key="7">
    <source>
        <dbReference type="RuleBase" id="RU003345"/>
    </source>
</evidence>
<dbReference type="InterPro" id="IPR015590">
    <property type="entry name" value="Aldehyde_DH_dom"/>
</dbReference>
<dbReference type="InterPro" id="IPR016161">
    <property type="entry name" value="Ald_DH/histidinol_DH"/>
</dbReference>